<dbReference type="InterPro" id="IPR013785">
    <property type="entry name" value="Aldolase_TIM"/>
</dbReference>
<evidence type="ECO:0000313" key="6">
    <source>
        <dbReference type="EMBL" id="PSR26745.1"/>
    </source>
</evidence>
<dbReference type="InterPro" id="IPR058240">
    <property type="entry name" value="rSAM_sf"/>
</dbReference>
<dbReference type="InterPro" id="IPR006638">
    <property type="entry name" value="Elp3/MiaA/NifB-like_rSAM"/>
</dbReference>
<keyword evidence="1" id="KW-0949">S-adenosyl-L-methionine</keyword>
<evidence type="ECO:0000256" key="1">
    <source>
        <dbReference type="ARBA" id="ARBA00022691"/>
    </source>
</evidence>
<dbReference type="PANTHER" id="PTHR43288">
    <property type="entry name" value="BIOTIN SYNTHASE-RELATED PROTEIN, RADICAL SAM SUPERFAMILY"/>
    <property type="match status" value="1"/>
</dbReference>
<dbReference type="CDD" id="cd01335">
    <property type="entry name" value="Radical_SAM"/>
    <property type="match status" value="1"/>
</dbReference>
<name>A0A2T2WWX9_9FIRM</name>
<feature type="domain" description="Radical SAM core" evidence="5">
    <location>
        <begin position="18"/>
        <end position="242"/>
    </location>
</feature>
<keyword evidence="3" id="KW-0408">Iron</keyword>
<dbReference type="AlphaFoldDB" id="A0A2T2WWX9"/>
<dbReference type="PANTHER" id="PTHR43288:SF2">
    <property type="entry name" value="RADICAL SAM CORE DOMAIN-CONTAINING PROTEIN"/>
    <property type="match status" value="1"/>
</dbReference>
<proteinExistence type="predicted"/>
<comment type="caution">
    <text evidence="6">The sequence shown here is derived from an EMBL/GenBank/DDBJ whole genome shotgun (WGS) entry which is preliminary data.</text>
</comment>
<protein>
    <submittedName>
        <fullName evidence="6">Radical SAM protein</fullName>
    </submittedName>
</protein>
<keyword evidence="2" id="KW-0479">Metal-binding</keyword>
<dbReference type="Gene3D" id="3.20.20.70">
    <property type="entry name" value="Aldolase class I"/>
    <property type="match status" value="1"/>
</dbReference>
<keyword evidence="4" id="KW-0411">Iron-sulfur</keyword>
<evidence type="ECO:0000256" key="4">
    <source>
        <dbReference type="ARBA" id="ARBA00023014"/>
    </source>
</evidence>
<evidence type="ECO:0000313" key="7">
    <source>
        <dbReference type="Proteomes" id="UP000242699"/>
    </source>
</evidence>
<reference evidence="6 7" key="1">
    <citation type="journal article" date="2014" name="BMC Genomics">
        <title>Comparison of environmental and isolate Sulfobacillus genomes reveals diverse carbon, sulfur, nitrogen, and hydrogen metabolisms.</title>
        <authorList>
            <person name="Justice N.B."/>
            <person name="Norman A."/>
            <person name="Brown C.T."/>
            <person name="Singh A."/>
            <person name="Thomas B.C."/>
            <person name="Banfield J.F."/>
        </authorList>
    </citation>
    <scope>NUCLEOTIDE SEQUENCE [LARGE SCALE GENOMIC DNA]</scope>
    <source>
        <strain evidence="6">AMDSBA1</strain>
    </source>
</reference>
<dbReference type="InterPro" id="IPR007197">
    <property type="entry name" value="rSAM"/>
</dbReference>
<dbReference type="SFLD" id="SFLDS00029">
    <property type="entry name" value="Radical_SAM"/>
    <property type="match status" value="1"/>
</dbReference>
<dbReference type="SFLD" id="SFLDG01113">
    <property type="entry name" value="Uncharacterised_Radical_SAM_Su"/>
    <property type="match status" value="1"/>
</dbReference>
<dbReference type="GO" id="GO:0003824">
    <property type="term" value="F:catalytic activity"/>
    <property type="evidence" value="ECO:0007669"/>
    <property type="project" value="InterPro"/>
</dbReference>
<dbReference type="GO" id="GO:0046872">
    <property type="term" value="F:metal ion binding"/>
    <property type="evidence" value="ECO:0007669"/>
    <property type="project" value="UniProtKB-KW"/>
</dbReference>
<evidence type="ECO:0000259" key="5">
    <source>
        <dbReference type="PROSITE" id="PS51918"/>
    </source>
</evidence>
<gene>
    <name evidence="6" type="ORF">C7B43_13080</name>
</gene>
<dbReference type="Pfam" id="PF04055">
    <property type="entry name" value="Radical_SAM"/>
    <property type="match status" value="1"/>
</dbReference>
<dbReference type="SUPFAM" id="SSF102114">
    <property type="entry name" value="Radical SAM enzymes"/>
    <property type="match status" value="1"/>
</dbReference>
<sequence length="293" mass="31662">MRLTVSAPSQKHYDTGIYQNQRKSFMTMSVTGSHCALMCDHCGTQVLETMAVANSPSRFQMVADGLVESGAEGVLISGGCLDDGSVPLERFVADIAGMKSQGLTVLVHTGLVKRHVARALKEAGVDQILLDIIGDDETIRQVYHLNKTTEAYRESLAILREEGLKAVPHVIAGLHFGRLRGEFHALEMIRDEGCAQLVIVALMPLPGTKMAAVPAISAKDVGRVLASARLMMPSTPMSLGCAKPVGDQKKGMEFYAVDVGVQNIAYPLPETIRYAEAQGYEICYHEKCCSLPA</sequence>
<accession>A0A2T2WWX9</accession>
<dbReference type="EMBL" id="PXYT01000033">
    <property type="protein sequence ID" value="PSR26745.1"/>
    <property type="molecule type" value="Genomic_DNA"/>
</dbReference>
<dbReference type="PROSITE" id="PS51918">
    <property type="entry name" value="RADICAL_SAM"/>
    <property type="match status" value="1"/>
</dbReference>
<dbReference type="Proteomes" id="UP000242699">
    <property type="component" value="Unassembled WGS sequence"/>
</dbReference>
<evidence type="ECO:0000256" key="2">
    <source>
        <dbReference type="ARBA" id="ARBA00022723"/>
    </source>
</evidence>
<evidence type="ECO:0000256" key="3">
    <source>
        <dbReference type="ARBA" id="ARBA00023004"/>
    </source>
</evidence>
<dbReference type="SMART" id="SM00729">
    <property type="entry name" value="Elp3"/>
    <property type="match status" value="1"/>
</dbReference>
<dbReference type="GO" id="GO:0051536">
    <property type="term" value="F:iron-sulfur cluster binding"/>
    <property type="evidence" value="ECO:0007669"/>
    <property type="project" value="UniProtKB-KW"/>
</dbReference>
<organism evidence="6 7">
    <name type="scientific">Sulfobacillus benefaciens</name>
    <dbReference type="NCBI Taxonomy" id="453960"/>
    <lineage>
        <taxon>Bacteria</taxon>
        <taxon>Bacillati</taxon>
        <taxon>Bacillota</taxon>
        <taxon>Clostridia</taxon>
        <taxon>Eubacteriales</taxon>
        <taxon>Clostridiales Family XVII. Incertae Sedis</taxon>
        <taxon>Sulfobacillus</taxon>
    </lineage>
</organism>